<keyword evidence="9" id="KW-0862">Zinc</keyword>
<name>A0A1B0DMK8_PHLPP</name>
<proteinExistence type="inferred from homology"/>
<dbReference type="PANTHER" id="PTHR43655:SF2">
    <property type="entry name" value="AFG3 LIKE MATRIX AAA PEPTIDASE SUBUNIT 2, ISOFORM A"/>
    <property type="match status" value="1"/>
</dbReference>
<dbReference type="EMBL" id="AJVK01037338">
    <property type="status" value="NOT_ANNOTATED_CDS"/>
    <property type="molecule type" value="Genomic_DNA"/>
</dbReference>
<dbReference type="InterPro" id="IPR003959">
    <property type="entry name" value="ATPase_AAA_core"/>
</dbReference>
<dbReference type="SMART" id="SM00382">
    <property type="entry name" value="AAA"/>
    <property type="match status" value="1"/>
</dbReference>
<keyword evidence="5" id="KW-0645">Protease</keyword>
<comment type="subcellular location">
    <subcellularLocation>
        <location evidence="2">Mitochondrion</location>
    </subcellularLocation>
</comment>
<dbReference type="Pfam" id="PF17862">
    <property type="entry name" value="AAA_lid_3"/>
    <property type="match status" value="1"/>
</dbReference>
<dbReference type="GO" id="GO:0005524">
    <property type="term" value="F:ATP binding"/>
    <property type="evidence" value="ECO:0007669"/>
    <property type="project" value="UniProtKB-KW"/>
</dbReference>
<dbReference type="GO" id="GO:0005745">
    <property type="term" value="C:m-AAA complex"/>
    <property type="evidence" value="ECO:0007669"/>
    <property type="project" value="TreeGrafter"/>
</dbReference>
<evidence type="ECO:0000256" key="3">
    <source>
        <dbReference type="ARBA" id="ARBA00010044"/>
    </source>
</evidence>
<evidence type="ECO:0000256" key="6">
    <source>
        <dbReference type="ARBA" id="ARBA00022723"/>
    </source>
</evidence>
<evidence type="ECO:0000256" key="7">
    <source>
        <dbReference type="ARBA" id="ARBA00022741"/>
    </source>
</evidence>
<dbReference type="FunFam" id="1.10.8.60:FF:000019">
    <property type="entry name" value="AFG3-like AAA ATPase 2"/>
    <property type="match status" value="1"/>
</dbReference>
<protein>
    <recommendedName>
        <fullName evidence="15">AAA+ ATPase domain-containing protein</fullName>
    </recommendedName>
</protein>
<feature type="domain" description="AAA+ ATPase" evidence="15">
    <location>
        <begin position="207"/>
        <end position="346"/>
    </location>
</feature>
<comment type="similarity">
    <text evidence="3">In the C-terminal section; belongs to the peptidase M41 family.</text>
</comment>
<evidence type="ECO:0000256" key="12">
    <source>
        <dbReference type="ARBA" id="ARBA00023128"/>
    </source>
</evidence>
<evidence type="ECO:0000313" key="16">
    <source>
        <dbReference type="EnsemblMetazoa" id="PPAI009600-PA"/>
    </source>
</evidence>
<dbReference type="Gene3D" id="1.10.8.60">
    <property type="match status" value="1"/>
</dbReference>
<comment type="cofactor">
    <cofactor evidence="1">
        <name>Zn(2+)</name>
        <dbReference type="ChEBI" id="CHEBI:29105"/>
    </cofactor>
</comment>
<dbReference type="CDD" id="cd19501">
    <property type="entry name" value="RecA-like_FtsH"/>
    <property type="match status" value="1"/>
</dbReference>
<keyword evidence="8" id="KW-0378">Hydrolase</keyword>
<dbReference type="InterPro" id="IPR027417">
    <property type="entry name" value="P-loop_NTPase"/>
</dbReference>
<keyword evidence="10 13" id="KW-0067">ATP-binding</keyword>
<keyword evidence="11" id="KW-0482">Metalloprotease</keyword>
<dbReference type="GO" id="GO:0016887">
    <property type="term" value="F:ATP hydrolysis activity"/>
    <property type="evidence" value="ECO:0007669"/>
    <property type="project" value="InterPro"/>
</dbReference>
<evidence type="ECO:0000256" key="11">
    <source>
        <dbReference type="ARBA" id="ARBA00023049"/>
    </source>
</evidence>
<dbReference type="GO" id="GO:0034982">
    <property type="term" value="P:mitochondrial protein processing"/>
    <property type="evidence" value="ECO:0007669"/>
    <property type="project" value="TreeGrafter"/>
</dbReference>
<evidence type="ECO:0000313" key="17">
    <source>
        <dbReference type="Proteomes" id="UP000092462"/>
    </source>
</evidence>
<feature type="compositionally biased region" description="Basic and acidic residues" evidence="14">
    <location>
        <begin position="73"/>
        <end position="94"/>
    </location>
</feature>
<dbReference type="VEuPathDB" id="VectorBase:PPAPM1_007507"/>
<dbReference type="InterPro" id="IPR003960">
    <property type="entry name" value="ATPase_AAA_CS"/>
</dbReference>
<accession>A0A1B0DMK8</accession>
<evidence type="ECO:0000256" key="14">
    <source>
        <dbReference type="SAM" id="MobiDB-lite"/>
    </source>
</evidence>
<feature type="compositionally biased region" description="Gly residues" evidence="14">
    <location>
        <begin position="126"/>
        <end position="135"/>
    </location>
</feature>
<dbReference type="EnsemblMetazoa" id="PPAI009600-RA">
    <property type="protein sequence ID" value="PPAI009600-PA"/>
    <property type="gene ID" value="PPAI009600"/>
</dbReference>
<dbReference type="EMBL" id="AJVK01037337">
    <property type="status" value="NOT_ANNOTATED_CDS"/>
    <property type="molecule type" value="Genomic_DNA"/>
</dbReference>
<keyword evidence="7 13" id="KW-0547">Nucleotide-binding</keyword>
<evidence type="ECO:0000256" key="10">
    <source>
        <dbReference type="ARBA" id="ARBA00022840"/>
    </source>
</evidence>
<keyword evidence="12" id="KW-0496">Mitochondrion</keyword>
<sequence length="416" mass="45873">MAYRLLSSAKKLERNLLSSLRKGHLSSFHHDIATLRRDVSPWTWDALLKEWRTFCEKPPKGFEKYFRQSGGKQRKEASETDKNKKAPSSDEHPPRKSSPGPPRSDPGKNDWNFGMFNPSPARGKGRGSSGRPIGGDGGDKEKWILFGALGTVALVGTLAYFEMGYKEIGWKEFVTNYLARGVVEKLEVVNKKWVRVRLTPGSSRAKIPKGAMLTGPPGTGKTLLAKATAGEANVPFITVSGSEFLEMFVGVGPSRVRDMFAMARKHAPCILFIDEIDAVGRKRGGKSFGGHSEQENTLNQLLVEMDGFNTTTNVVVLAATNRVDILDKALLRPGRFDRQIYVPAPDIKGRASIFKVHLEPLKTNLDKQELSRKMAALTPGFTGADIANVCNEAALIAARDLNDAINIKHFEQAIER</sequence>
<evidence type="ECO:0000256" key="2">
    <source>
        <dbReference type="ARBA" id="ARBA00004173"/>
    </source>
</evidence>
<comment type="similarity">
    <text evidence="4">In the N-terminal section; belongs to the AAA ATPase family.</text>
</comment>
<evidence type="ECO:0000256" key="9">
    <source>
        <dbReference type="ARBA" id="ARBA00022833"/>
    </source>
</evidence>
<evidence type="ECO:0000256" key="5">
    <source>
        <dbReference type="ARBA" id="ARBA00022670"/>
    </source>
</evidence>
<dbReference type="VEuPathDB" id="VectorBase:PPAI009600"/>
<dbReference type="FunFam" id="3.40.50.300:FF:000001">
    <property type="entry name" value="ATP-dependent zinc metalloprotease FtsH"/>
    <property type="match status" value="1"/>
</dbReference>
<evidence type="ECO:0000256" key="13">
    <source>
        <dbReference type="RuleBase" id="RU003651"/>
    </source>
</evidence>
<comment type="similarity">
    <text evidence="13">Belongs to the AAA ATPase family.</text>
</comment>
<keyword evidence="17" id="KW-1185">Reference proteome</keyword>
<dbReference type="GO" id="GO:0008237">
    <property type="term" value="F:metallopeptidase activity"/>
    <property type="evidence" value="ECO:0007669"/>
    <property type="project" value="UniProtKB-KW"/>
</dbReference>
<dbReference type="InterPro" id="IPR041569">
    <property type="entry name" value="AAA_lid_3"/>
</dbReference>
<evidence type="ECO:0000259" key="15">
    <source>
        <dbReference type="SMART" id="SM00382"/>
    </source>
</evidence>
<keyword evidence="6" id="KW-0479">Metal-binding</keyword>
<reference evidence="16" key="1">
    <citation type="submission" date="2022-08" db="UniProtKB">
        <authorList>
            <consortium name="EnsemblMetazoa"/>
        </authorList>
    </citation>
    <scope>IDENTIFICATION</scope>
    <source>
        <strain evidence="16">Israel</strain>
    </source>
</reference>
<dbReference type="PROSITE" id="PS00674">
    <property type="entry name" value="AAA"/>
    <property type="match status" value="1"/>
</dbReference>
<dbReference type="AlphaFoldDB" id="A0A1B0DMK8"/>
<dbReference type="SUPFAM" id="SSF52540">
    <property type="entry name" value="P-loop containing nucleoside triphosphate hydrolases"/>
    <property type="match status" value="1"/>
</dbReference>
<dbReference type="InterPro" id="IPR050928">
    <property type="entry name" value="ATP-dep_Zn_Metalloprotease"/>
</dbReference>
<organism evidence="16 17">
    <name type="scientific">Phlebotomus papatasi</name>
    <name type="common">Sandfly</name>
    <dbReference type="NCBI Taxonomy" id="29031"/>
    <lineage>
        <taxon>Eukaryota</taxon>
        <taxon>Metazoa</taxon>
        <taxon>Ecdysozoa</taxon>
        <taxon>Arthropoda</taxon>
        <taxon>Hexapoda</taxon>
        <taxon>Insecta</taxon>
        <taxon>Pterygota</taxon>
        <taxon>Neoptera</taxon>
        <taxon>Endopterygota</taxon>
        <taxon>Diptera</taxon>
        <taxon>Nematocera</taxon>
        <taxon>Psychodoidea</taxon>
        <taxon>Psychodidae</taxon>
        <taxon>Phlebotomus</taxon>
        <taxon>Phlebotomus</taxon>
    </lineage>
</organism>
<evidence type="ECO:0000256" key="8">
    <source>
        <dbReference type="ARBA" id="ARBA00022801"/>
    </source>
</evidence>
<dbReference type="Gene3D" id="3.40.50.300">
    <property type="entry name" value="P-loop containing nucleotide triphosphate hydrolases"/>
    <property type="match status" value="1"/>
</dbReference>
<dbReference type="GO" id="GO:0046872">
    <property type="term" value="F:metal ion binding"/>
    <property type="evidence" value="ECO:0007669"/>
    <property type="project" value="UniProtKB-KW"/>
</dbReference>
<dbReference type="InterPro" id="IPR003593">
    <property type="entry name" value="AAA+_ATPase"/>
</dbReference>
<feature type="region of interest" description="Disordered" evidence="14">
    <location>
        <begin position="64"/>
        <end position="135"/>
    </location>
</feature>
<dbReference type="Pfam" id="PF00004">
    <property type="entry name" value="AAA"/>
    <property type="match status" value="1"/>
</dbReference>
<evidence type="ECO:0000256" key="4">
    <source>
        <dbReference type="ARBA" id="ARBA00010550"/>
    </source>
</evidence>
<evidence type="ECO:0000256" key="1">
    <source>
        <dbReference type="ARBA" id="ARBA00001947"/>
    </source>
</evidence>
<dbReference type="PANTHER" id="PTHR43655">
    <property type="entry name" value="ATP-DEPENDENT PROTEASE"/>
    <property type="match status" value="1"/>
</dbReference>
<dbReference type="Proteomes" id="UP000092462">
    <property type="component" value="Unassembled WGS sequence"/>
</dbReference>